<evidence type="ECO:0000313" key="2">
    <source>
        <dbReference type="Proteomes" id="UP000253099"/>
    </source>
</evidence>
<dbReference type="Proteomes" id="UP000253099">
    <property type="component" value="Unassembled WGS sequence"/>
</dbReference>
<proteinExistence type="predicted"/>
<gene>
    <name evidence="1" type="ORF">ALNOE001_03050</name>
</gene>
<evidence type="ECO:0000313" key="1">
    <source>
        <dbReference type="EMBL" id="RBQ24372.1"/>
    </source>
</evidence>
<reference evidence="1 2" key="1">
    <citation type="submission" date="2018-06" db="EMBL/GenBank/DDBJ databases">
        <title>Genomic insight into two independent archaeal endosymbiosis events.</title>
        <authorList>
            <person name="Lind A.E."/>
            <person name="Lewis W.H."/>
            <person name="Spang A."/>
            <person name="Guy L."/>
            <person name="Embley M.T."/>
            <person name="Ettema T.J.G."/>
        </authorList>
    </citation>
    <scope>NUCLEOTIDE SEQUENCE [LARGE SCALE GENOMIC DNA]</scope>
    <source>
        <strain evidence="1">NOE</strain>
    </source>
</reference>
<accession>A0A366MFY6</accession>
<dbReference type="EMBL" id="NIZT01000005">
    <property type="protein sequence ID" value="RBQ24372.1"/>
    <property type="molecule type" value="Genomic_DNA"/>
</dbReference>
<keyword evidence="2" id="KW-1185">Reference proteome</keyword>
<organism evidence="1 2">
    <name type="scientific">Candidatus Methanobinarius endosymbioticus</name>
    <dbReference type="NCBI Taxonomy" id="2006182"/>
    <lineage>
        <taxon>Archaea</taxon>
        <taxon>Methanobacteriati</taxon>
        <taxon>Methanobacteriota</taxon>
        <taxon>Methanomada group</taxon>
        <taxon>Methanobacteria</taxon>
        <taxon>Methanobacteriales</taxon>
        <taxon>Methanobacteriaceae</taxon>
        <taxon>Candidatus Methanobinarius</taxon>
    </lineage>
</organism>
<comment type="caution">
    <text evidence="1">The sequence shown here is derived from an EMBL/GenBank/DDBJ whole genome shotgun (WGS) entry which is preliminary data.</text>
</comment>
<name>A0A366MFY6_9EURY</name>
<protein>
    <submittedName>
        <fullName evidence="1">Uncharacterized protein</fullName>
    </submittedName>
</protein>
<dbReference type="AlphaFoldDB" id="A0A366MFY6"/>
<sequence>MSLGNVYAPEKTPFNQEKSELIIFLLLVKAVNKVGTPATNSGLCLLKVLAKSSTLK</sequence>